<organism evidence="6 7">
    <name type="scientific">Coptis chinensis</name>
    <dbReference type="NCBI Taxonomy" id="261450"/>
    <lineage>
        <taxon>Eukaryota</taxon>
        <taxon>Viridiplantae</taxon>
        <taxon>Streptophyta</taxon>
        <taxon>Embryophyta</taxon>
        <taxon>Tracheophyta</taxon>
        <taxon>Spermatophyta</taxon>
        <taxon>Magnoliopsida</taxon>
        <taxon>Ranunculales</taxon>
        <taxon>Ranunculaceae</taxon>
        <taxon>Coptidoideae</taxon>
        <taxon>Coptis</taxon>
    </lineage>
</organism>
<keyword evidence="3" id="KW-0862">Zinc</keyword>
<dbReference type="PROSITE" id="PS51999">
    <property type="entry name" value="ZF_GRF"/>
    <property type="match status" value="1"/>
</dbReference>
<evidence type="ECO:0000313" key="7">
    <source>
        <dbReference type="Proteomes" id="UP000631114"/>
    </source>
</evidence>
<evidence type="ECO:0000256" key="1">
    <source>
        <dbReference type="ARBA" id="ARBA00022723"/>
    </source>
</evidence>
<dbReference type="AlphaFoldDB" id="A0A835GXI0"/>
<evidence type="ECO:0000313" key="6">
    <source>
        <dbReference type="EMBL" id="KAF9588681.1"/>
    </source>
</evidence>
<keyword evidence="7" id="KW-1185">Reference proteome</keyword>
<protein>
    <recommendedName>
        <fullName evidence="5">GRF-type domain-containing protein</fullName>
    </recommendedName>
</protein>
<gene>
    <name evidence="6" type="ORF">IFM89_014402</name>
</gene>
<proteinExistence type="predicted"/>
<name>A0A835GXI0_9MAGN</name>
<accession>A0A835GXI0</accession>
<dbReference type="GO" id="GO:0008270">
    <property type="term" value="F:zinc ion binding"/>
    <property type="evidence" value="ECO:0007669"/>
    <property type="project" value="UniProtKB-KW"/>
</dbReference>
<feature type="domain" description="GRF-type" evidence="5">
    <location>
        <begin position="1"/>
        <end position="34"/>
    </location>
</feature>
<dbReference type="Proteomes" id="UP000631114">
    <property type="component" value="Unassembled WGS sequence"/>
</dbReference>
<dbReference type="EMBL" id="JADFTS010000009">
    <property type="protein sequence ID" value="KAF9588681.1"/>
    <property type="molecule type" value="Genomic_DNA"/>
</dbReference>
<sequence>MSFSDNNPGRRFNGCINYRNPNGKCLFFEWIDPPSEPGKKYRALYYAHEDLKIEVDDLNDSYYVKSQMEEWTVWRKALSEIEVRPLGEKGRNENNIEVRPLFLKDIAKAIVSDGKSFAVIWHLPDEGGALCGSCDDHDNDGFGNSKVGDRVNETVMGK</sequence>
<evidence type="ECO:0000256" key="3">
    <source>
        <dbReference type="ARBA" id="ARBA00022833"/>
    </source>
</evidence>
<reference evidence="6 7" key="1">
    <citation type="submission" date="2020-10" db="EMBL/GenBank/DDBJ databases">
        <title>The Coptis chinensis genome and diversification of protoberbering-type alkaloids.</title>
        <authorList>
            <person name="Wang B."/>
            <person name="Shu S."/>
            <person name="Song C."/>
            <person name="Liu Y."/>
        </authorList>
    </citation>
    <scope>NUCLEOTIDE SEQUENCE [LARGE SCALE GENOMIC DNA]</scope>
    <source>
        <strain evidence="6">HL-2020</strain>
        <tissue evidence="6">Leaf</tissue>
    </source>
</reference>
<dbReference type="OrthoDB" id="2822301at2759"/>
<comment type="caution">
    <text evidence="6">The sequence shown here is derived from an EMBL/GenBank/DDBJ whole genome shotgun (WGS) entry which is preliminary data.</text>
</comment>
<evidence type="ECO:0000256" key="2">
    <source>
        <dbReference type="ARBA" id="ARBA00022771"/>
    </source>
</evidence>
<evidence type="ECO:0000259" key="5">
    <source>
        <dbReference type="PROSITE" id="PS51999"/>
    </source>
</evidence>
<keyword evidence="2 4" id="KW-0863">Zinc-finger</keyword>
<dbReference type="InterPro" id="IPR010666">
    <property type="entry name" value="Znf_GRF"/>
</dbReference>
<evidence type="ECO:0000256" key="4">
    <source>
        <dbReference type="PROSITE-ProRule" id="PRU01343"/>
    </source>
</evidence>
<keyword evidence="1" id="KW-0479">Metal-binding</keyword>